<sequence length="1182" mass="131393">MTRSQARLAFVLTESLDFGADICDRATEYMKHNEPLIIIRNTNIRVWEISPYLQLAATYGYTVVILDLNKNLAFDPQVMRAYGSKDEISVVGYAVLGDLVLAMVHLTDVQEALIGDSKLGGDRNAASNGANDEDWRPPMFPEFDEMRCTLNLDTISTQAVGHGTLEETSASHELPPPSRLSFIVLGSTSSEPVTYSEAVRRLATLRDAVISWRYTPASEAKANVGGVVVYGARSENGCPLLVLDEKTVKLDVLFTGYYQAHITRVEGFMKTDSAVIINQSPCVMVWETTSFIALACTYGYTVIIIDLPRETSSDSQVLITPDKAQEKPYVTYSVKRWEELHPFAMGWSARPKDAARLLRRFRQLRTVLLMRDLPHKPFLHLTHAVTRLTQVRKAYGRSDTLHVFGYAISQGFVFALLELSDQQASLTRGDGGASGDIDPQSWKEVSCLVDLARFSPEEDGNDREGRVGQRVSLEDVDASRVTFMPLGSVRGVRYSYSRASGVPWALLSSRLRSWTAQSAEGTGCSKRVAGVDVYGSIGAADDVLLLVDDKTVELDVVFTGCYHPHTTALSNRIPAMPRVACCSSPERCSWRQGRRGGRPEGTLSWRIATWLPEQTLSRAKLPASDGDGSKTRFTEDTDVLDVVDFPCLVDEDTVEFLRSHGRVLFISRGPPGCGKGPVSCRLHELYPGSHLYWADQMFIGPNARERTKEALQESHKVCREKTAEYMEQNAPFLIIRNANLNVWEISPYLQLAATYGYTMVILDNDKHLSFEAQVLAATNNKGLGVRYMNNRLRQWEDVYPFAMGWCPRPRDAASLLRRFKEIAAQLSTASTHLELKAVRNSRVFPFCPARVCWFGWDEQDKSYCCSEPVTKAYGSKDTISVFGYAVLGDMVTAMVHLTDDQAVLTGDSQRSTAARDSARHDGPPNSPFSRLEFDEMRCALDLDALDTTDVHQQALEEAAAYHELPQSSRMSFIILGSTSTESITYSEDVRRCSSRLRDAIASWRDTPASEAKTNVGGVVVYGARSENGCPLLILDEKTVKLDVLFTGYYQAHTTRDSPRCETWSTGGGSTKRGFPDTPQRVGARSDKQTVGGTWYAADSKHLLDGIEAPCVKDHATQLFLNSHGRLLFLVRGPPSPRKSAVVAELEKLYPVSRAYMPRERDGASVRELHQLCLDKTEDLMRG</sequence>
<comment type="caution">
    <text evidence="2">The sequence shown here is derived from an EMBL/GenBank/DDBJ whole genome shotgun (WGS) entry which is preliminary data.</text>
</comment>
<evidence type="ECO:0000313" key="2">
    <source>
        <dbReference type="EMBL" id="KAK8784528.1"/>
    </source>
</evidence>
<feature type="region of interest" description="Disordered" evidence="1">
    <location>
        <begin position="1060"/>
        <end position="1087"/>
    </location>
</feature>
<reference evidence="2 3" key="1">
    <citation type="journal article" date="2023" name="Arcadia Sci">
        <title>De novo assembly of a long-read Amblyomma americanum tick genome.</title>
        <authorList>
            <person name="Chou S."/>
            <person name="Poskanzer K.E."/>
            <person name="Rollins M."/>
            <person name="Thuy-Boun P.S."/>
        </authorList>
    </citation>
    <scope>NUCLEOTIDE SEQUENCE [LARGE SCALE GENOMIC DNA]</scope>
    <source>
        <strain evidence="2">F_SG_1</strain>
        <tissue evidence="2">Salivary glands</tissue>
    </source>
</reference>
<protein>
    <recommendedName>
        <fullName evidence="4">2',3'-cyclic-nucleotide 3'-phosphodiesterase</fullName>
    </recommendedName>
</protein>
<name>A0AAQ4FD59_AMBAM</name>
<evidence type="ECO:0000256" key="1">
    <source>
        <dbReference type="SAM" id="MobiDB-lite"/>
    </source>
</evidence>
<dbReference type="GO" id="GO:0009214">
    <property type="term" value="P:cyclic nucleotide catabolic process"/>
    <property type="evidence" value="ECO:0007669"/>
    <property type="project" value="InterPro"/>
</dbReference>
<dbReference type="Proteomes" id="UP001321473">
    <property type="component" value="Unassembled WGS sequence"/>
</dbReference>
<dbReference type="Gene3D" id="3.40.50.300">
    <property type="entry name" value="P-loop containing nucleotide triphosphate hydrolases"/>
    <property type="match status" value="1"/>
</dbReference>
<dbReference type="GO" id="GO:0016020">
    <property type="term" value="C:membrane"/>
    <property type="evidence" value="ECO:0007669"/>
    <property type="project" value="InterPro"/>
</dbReference>
<dbReference type="PANTHER" id="PTHR10156:SF0">
    <property type="entry name" value="2',3'-CYCLIC-NUCLEOTIDE 3'-PHOSPHODIESTERASE"/>
    <property type="match status" value="1"/>
</dbReference>
<dbReference type="PANTHER" id="PTHR10156">
    <property type="entry name" value="2',3'-CYCLIC-NUCLEOTIDE 3'-PHOSPHODIESTERASE"/>
    <property type="match status" value="1"/>
</dbReference>
<dbReference type="InterPro" id="IPR027417">
    <property type="entry name" value="P-loop_NTPase"/>
</dbReference>
<dbReference type="InterPro" id="IPR008431">
    <property type="entry name" value="CNPase"/>
</dbReference>
<gene>
    <name evidence="2" type="ORF">V5799_009102</name>
</gene>
<dbReference type="GO" id="GO:0004113">
    <property type="term" value="F:2',3'-cyclic-nucleotide 3'-phosphodiesterase activity"/>
    <property type="evidence" value="ECO:0007669"/>
    <property type="project" value="InterPro"/>
</dbReference>
<evidence type="ECO:0008006" key="4">
    <source>
        <dbReference type="Google" id="ProtNLM"/>
    </source>
</evidence>
<keyword evidence="3" id="KW-1185">Reference proteome</keyword>
<dbReference type="Gene3D" id="3.90.1740.10">
    <property type="entry name" value="2',3'-cyclic nucleotide 3'-phosphodiesterase superfamily"/>
    <property type="match status" value="1"/>
</dbReference>
<feature type="region of interest" description="Disordered" evidence="1">
    <location>
        <begin position="907"/>
        <end position="928"/>
    </location>
</feature>
<accession>A0AAQ4FD59</accession>
<proteinExistence type="predicted"/>
<evidence type="ECO:0000313" key="3">
    <source>
        <dbReference type="Proteomes" id="UP001321473"/>
    </source>
</evidence>
<dbReference type="EMBL" id="JARKHS020004492">
    <property type="protein sequence ID" value="KAK8784528.1"/>
    <property type="molecule type" value="Genomic_DNA"/>
</dbReference>
<dbReference type="AlphaFoldDB" id="A0AAQ4FD59"/>
<dbReference type="GO" id="GO:0005737">
    <property type="term" value="C:cytoplasm"/>
    <property type="evidence" value="ECO:0007669"/>
    <property type="project" value="TreeGrafter"/>
</dbReference>
<organism evidence="2 3">
    <name type="scientific">Amblyomma americanum</name>
    <name type="common">Lone star tick</name>
    <dbReference type="NCBI Taxonomy" id="6943"/>
    <lineage>
        <taxon>Eukaryota</taxon>
        <taxon>Metazoa</taxon>
        <taxon>Ecdysozoa</taxon>
        <taxon>Arthropoda</taxon>
        <taxon>Chelicerata</taxon>
        <taxon>Arachnida</taxon>
        <taxon>Acari</taxon>
        <taxon>Parasitiformes</taxon>
        <taxon>Ixodida</taxon>
        <taxon>Ixodoidea</taxon>
        <taxon>Ixodidae</taxon>
        <taxon>Amblyomminae</taxon>
        <taxon>Amblyomma</taxon>
    </lineage>
</organism>